<proteinExistence type="predicted"/>
<comment type="caution">
    <text evidence="1">The sequence shown here is derived from an EMBL/GenBank/DDBJ whole genome shotgun (WGS) entry which is preliminary data.</text>
</comment>
<dbReference type="AlphaFoldDB" id="A0AAN4Z7C0"/>
<protein>
    <submittedName>
        <fullName evidence="1">Uncharacterized protein</fullName>
    </submittedName>
</protein>
<gene>
    <name evidence="1" type="ORF">PMAYCL1PPCAC_01995</name>
</gene>
<sequence>SSDESGTKIEWTSQVQISLLDSRETRVRSLFLFHSIRSHRFSIREIRLTEGGTNGERRVCFRLKRDFIREDLIVQDSEDL</sequence>
<accession>A0AAN4Z7C0</accession>
<dbReference type="Proteomes" id="UP001328107">
    <property type="component" value="Unassembled WGS sequence"/>
</dbReference>
<evidence type="ECO:0000313" key="1">
    <source>
        <dbReference type="EMBL" id="GMR31800.1"/>
    </source>
</evidence>
<dbReference type="EMBL" id="BTRK01000001">
    <property type="protein sequence ID" value="GMR31800.1"/>
    <property type="molecule type" value="Genomic_DNA"/>
</dbReference>
<feature type="non-terminal residue" evidence="1">
    <location>
        <position position="80"/>
    </location>
</feature>
<name>A0AAN4Z7C0_9BILA</name>
<feature type="non-terminal residue" evidence="1">
    <location>
        <position position="1"/>
    </location>
</feature>
<evidence type="ECO:0000313" key="2">
    <source>
        <dbReference type="Proteomes" id="UP001328107"/>
    </source>
</evidence>
<keyword evidence="2" id="KW-1185">Reference proteome</keyword>
<organism evidence="1 2">
    <name type="scientific">Pristionchus mayeri</name>
    <dbReference type="NCBI Taxonomy" id="1317129"/>
    <lineage>
        <taxon>Eukaryota</taxon>
        <taxon>Metazoa</taxon>
        <taxon>Ecdysozoa</taxon>
        <taxon>Nematoda</taxon>
        <taxon>Chromadorea</taxon>
        <taxon>Rhabditida</taxon>
        <taxon>Rhabditina</taxon>
        <taxon>Diplogasteromorpha</taxon>
        <taxon>Diplogasteroidea</taxon>
        <taxon>Neodiplogasteridae</taxon>
        <taxon>Pristionchus</taxon>
    </lineage>
</organism>
<reference evidence="2" key="1">
    <citation type="submission" date="2022-10" db="EMBL/GenBank/DDBJ databases">
        <title>Genome assembly of Pristionchus species.</title>
        <authorList>
            <person name="Yoshida K."/>
            <person name="Sommer R.J."/>
        </authorList>
    </citation>
    <scope>NUCLEOTIDE SEQUENCE [LARGE SCALE GENOMIC DNA]</scope>
    <source>
        <strain evidence="2">RS5460</strain>
    </source>
</reference>